<dbReference type="SUPFAM" id="SSF52172">
    <property type="entry name" value="CheY-like"/>
    <property type="match status" value="1"/>
</dbReference>
<keyword evidence="1 2" id="KW-0597">Phosphoprotein</keyword>
<dbReference type="InterPro" id="IPR001789">
    <property type="entry name" value="Sig_transdc_resp-reg_receiver"/>
</dbReference>
<dbReference type="AlphaFoldDB" id="A0A3D9L7E3"/>
<reference evidence="4 5" key="1">
    <citation type="submission" date="2018-07" db="EMBL/GenBank/DDBJ databases">
        <title>Genomic Encyclopedia of Type Strains, Phase IV (KMG-IV): sequencing the most valuable type-strain genomes for metagenomic binning, comparative biology and taxonomic classification.</title>
        <authorList>
            <person name="Goeker M."/>
        </authorList>
    </citation>
    <scope>NUCLEOTIDE SEQUENCE [LARGE SCALE GENOMIC DNA]</scope>
    <source>
        <strain evidence="4 5">DSM 4134</strain>
    </source>
</reference>
<dbReference type="InterPro" id="IPR050595">
    <property type="entry name" value="Bact_response_regulator"/>
</dbReference>
<dbReference type="Proteomes" id="UP000256779">
    <property type="component" value="Unassembled WGS sequence"/>
</dbReference>
<feature type="domain" description="Response regulatory" evidence="3">
    <location>
        <begin position="7"/>
        <end position="121"/>
    </location>
</feature>
<dbReference type="InterPro" id="IPR011006">
    <property type="entry name" value="CheY-like_superfamily"/>
</dbReference>
<gene>
    <name evidence="4" type="ORF">C7460_104288</name>
</gene>
<feature type="modified residue" description="4-aspartylphosphate" evidence="2">
    <location>
        <position position="55"/>
    </location>
</feature>
<dbReference type="SMART" id="SM00448">
    <property type="entry name" value="REC"/>
    <property type="match status" value="1"/>
</dbReference>
<organism evidence="4 5">
    <name type="scientific">Marinoscillum furvescens DSM 4134</name>
    <dbReference type="NCBI Taxonomy" id="1122208"/>
    <lineage>
        <taxon>Bacteria</taxon>
        <taxon>Pseudomonadati</taxon>
        <taxon>Bacteroidota</taxon>
        <taxon>Cytophagia</taxon>
        <taxon>Cytophagales</taxon>
        <taxon>Reichenbachiellaceae</taxon>
        <taxon>Marinoscillum</taxon>
    </lineage>
</organism>
<name>A0A3D9L7E3_MARFU</name>
<keyword evidence="5" id="KW-1185">Reference proteome</keyword>
<evidence type="ECO:0000313" key="4">
    <source>
        <dbReference type="EMBL" id="REE01268.1"/>
    </source>
</evidence>
<dbReference type="PANTHER" id="PTHR44591">
    <property type="entry name" value="STRESS RESPONSE REGULATOR PROTEIN 1"/>
    <property type="match status" value="1"/>
</dbReference>
<dbReference type="OrthoDB" id="109585at2"/>
<dbReference type="Gene3D" id="3.40.50.2300">
    <property type="match status" value="1"/>
</dbReference>
<dbReference type="EMBL" id="QREG01000004">
    <property type="protein sequence ID" value="REE01268.1"/>
    <property type="molecule type" value="Genomic_DNA"/>
</dbReference>
<protein>
    <submittedName>
        <fullName evidence="4">Response regulator receiver domain-containing protein</fullName>
    </submittedName>
</protein>
<evidence type="ECO:0000256" key="2">
    <source>
        <dbReference type="PROSITE-ProRule" id="PRU00169"/>
    </source>
</evidence>
<dbReference type="Pfam" id="PF00072">
    <property type="entry name" value="Response_reg"/>
    <property type="match status" value="1"/>
</dbReference>
<accession>A0A3D9L7E3</accession>
<evidence type="ECO:0000256" key="1">
    <source>
        <dbReference type="ARBA" id="ARBA00022553"/>
    </source>
</evidence>
<comment type="caution">
    <text evidence="4">The sequence shown here is derived from an EMBL/GenBank/DDBJ whole genome shotgun (WGS) entry which is preliminary data.</text>
</comment>
<dbReference type="GO" id="GO:0000160">
    <property type="term" value="P:phosphorelay signal transduction system"/>
    <property type="evidence" value="ECO:0007669"/>
    <property type="project" value="InterPro"/>
</dbReference>
<sequence length="133" mass="15697">MREKKYTVLYVDDEPANLRSFKSAFRRLYKVHIADHPHKGMDIVKENDINIVVSDHRMPDLVGTDFLREVHEFNDDICRIILSGFVKKEELQEANEEFGIHAYISKPWDFEHVQSIFERLLSGEGQPQKMTYD</sequence>
<dbReference type="RefSeq" id="WP_115867340.1">
    <property type="nucleotide sequence ID" value="NZ_QREG01000004.1"/>
</dbReference>
<evidence type="ECO:0000259" key="3">
    <source>
        <dbReference type="PROSITE" id="PS50110"/>
    </source>
</evidence>
<proteinExistence type="predicted"/>
<evidence type="ECO:0000313" key="5">
    <source>
        <dbReference type="Proteomes" id="UP000256779"/>
    </source>
</evidence>
<dbReference type="PANTHER" id="PTHR44591:SF19">
    <property type="entry name" value="TWO-COMPONENT RESPONSE REGULATOR-RELATED"/>
    <property type="match status" value="1"/>
</dbReference>
<dbReference type="PROSITE" id="PS50110">
    <property type="entry name" value="RESPONSE_REGULATORY"/>
    <property type="match status" value="1"/>
</dbReference>